<dbReference type="EMBL" id="MZMT01000024">
    <property type="protein sequence ID" value="PIO45083.1"/>
    <property type="molecule type" value="Genomic_DNA"/>
</dbReference>
<dbReference type="AlphaFoldDB" id="A0A2N9W015"/>
<dbReference type="OrthoDB" id="8162253at2"/>
<sequence length="179" mass="20050">MKSHFIAAAVALTAIIWLTPTETRADNASWGCQVLLCAASSNPSWHGVPYCKPPMYKLIAAMAKPGFSWPICPRSGTGKPGREEYEECPAGFKVAYSALGHEGNHSEPNRCEKTFNVCQDRNALKNLGKKVQYRRAAGDGENSCTQTISHPRKRRADPYFFDLKNDQGVKQRYWFNLNH</sequence>
<evidence type="ECO:0000313" key="2">
    <source>
        <dbReference type="Proteomes" id="UP000232163"/>
    </source>
</evidence>
<accession>A0A2N9W015</accession>
<reference evidence="1 2" key="1">
    <citation type="journal article" date="2017" name="Int J Environ Stud">
        <title>Does the Miocene-Pliocene relict legume Oxytropis triphylla form nitrogen-fixing nodules with a combination of bacterial strains?</title>
        <authorList>
            <person name="Safronova V."/>
            <person name="Belimov A."/>
            <person name="Sazanova A."/>
            <person name="Kuznetsova I."/>
            <person name="Popova J."/>
            <person name="Andronov E."/>
            <person name="Verkhozina A."/>
            <person name="Tikhonovich I."/>
        </authorList>
    </citation>
    <scope>NUCLEOTIDE SEQUENCE [LARGE SCALE GENOMIC DNA]</scope>
    <source>
        <strain evidence="1 2">Tri-38</strain>
    </source>
</reference>
<dbReference type="KEGG" id="pht:BLM14_22195"/>
<organism evidence="1 2">
    <name type="scientific">Phyllobacterium zundukense</name>
    <dbReference type="NCBI Taxonomy" id="1867719"/>
    <lineage>
        <taxon>Bacteria</taxon>
        <taxon>Pseudomonadati</taxon>
        <taxon>Pseudomonadota</taxon>
        <taxon>Alphaproteobacteria</taxon>
        <taxon>Hyphomicrobiales</taxon>
        <taxon>Phyllobacteriaceae</taxon>
        <taxon>Phyllobacterium</taxon>
    </lineage>
</organism>
<dbReference type="RefSeq" id="WP_100002087.1">
    <property type="nucleotide sequence ID" value="NZ_CP017941.1"/>
</dbReference>
<protein>
    <submittedName>
        <fullName evidence="1">Uncharacterized protein</fullName>
    </submittedName>
</protein>
<gene>
    <name evidence="1" type="ORF">B5P45_09800</name>
</gene>
<proteinExistence type="predicted"/>
<comment type="caution">
    <text evidence="1">The sequence shown here is derived from an EMBL/GenBank/DDBJ whole genome shotgun (WGS) entry which is preliminary data.</text>
</comment>
<keyword evidence="2" id="KW-1185">Reference proteome</keyword>
<dbReference type="Proteomes" id="UP000232163">
    <property type="component" value="Unassembled WGS sequence"/>
</dbReference>
<evidence type="ECO:0000313" key="1">
    <source>
        <dbReference type="EMBL" id="PIO45083.1"/>
    </source>
</evidence>
<name>A0A2N9W015_9HYPH</name>